<dbReference type="Gene3D" id="3.40.50.2000">
    <property type="entry name" value="Glycogen Phosphorylase B"/>
    <property type="match status" value="2"/>
</dbReference>
<accession>A0A1C3J980</accession>
<dbReference type="PANTHER" id="PTHR46401:SF2">
    <property type="entry name" value="GLYCOSYLTRANSFERASE WBBK-RELATED"/>
    <property type="match status" value="1"/>
</dbReference>
<evidence type="ECO:0000313" key="3">
    <source>
        <dbReference type="EMBL" id="SBT11699.1"/>
    </source>
</evidence>
<evidence type="ECO:0000256" key="1">
    <source>
        <dbReference type="ARBA" id="ARBA00022679"/>
    </source>
</evidence>
<dbReference type="RefSeq" id="WP_065675411.1">
    <property type="nucleotide sequence ID" value="NZ_FLQZ01000006.1"/>
</dbReference>
<feature type="domain" description="Glycosyl transferase family 1" evidence="2">
    <location>
        <begin position="161"/>
        <end position="286"/>
    </location>
</feature>
<reference evidence="4" key="1">
    <citation type="submission" date="2016-06" db="EMBL/GenBank/DDBJ databases">
        <authorList>
            <person name="Rodrigo-Torres L."/>
            <person name="Arahal D.R."/>
        </authorList>
    </citation>
    <scope>NUCLEOTIDE SEQUENCE [LARGE SCALE GENOMIC DNA]</scope>
    <source>
        <strain evidence="4">CECT 7224</strain>
    </source>
</reference>
<keyword evidence="4" id="KW-1185">Reference proteome</keyword>
<evidence type="ECO:0000313" key="4">
    <source>
        <dbReference type="Proteomes" id="UP000092819"/>
    </source>
</evidence>
<dbReference type="Pfam" id="PF00534">
    <property type="entry name" value="Glycos_transf_1"/>
    <property type="match status" value="1"/>
</dbReference>
<dbReference type="AlphaFoldDB" id="A0A1C3J980"/>
<name>A0A1C3J980_9VIBR</name>
<dbReference type="GO" id="GO:0016757">
    <property type="term" value="F:glycosyltransferase activity"/>
    <property type="evidence" value="ECO:0007669"/>
    <property type="project" value="InterPro"/>
</dbReference>
<keyword evidence="1 3" id="KW-0808">Transferase</keyword>
<evidence type="ECO:0000259" key="2">
    <source>
        <dbReference type="Pfam" id="PF00534"/>
    </source>
</evidence>
<dbReference type="PANTHER" id="PTHR46401">
    <property type="entry name" value="GLYCOSYLTRANSFERASE WBBK-RELATED"/>
    <property type="match status" value="1"/>
</dbReference>
<dbReference type="Proteomes" id="UP000092819">
    <property type="component" value="Unassembled WGS sequence"/>
</dbReference>
<dbReference type="SUPFAM" id="SSF53756">
    <property type="entry name" value="UDP-Glycosyltransferase/glycogen phosphorylase"/>
    <property type="match status" value="1"/>
</dbReference>
<gene>
    <name evidence="3" type="ORF">VCE7224_00415</name>
</gene>
<sequence>MRILHISTKVKDNFCGVSTVVDKLFEYQSQSNGVVLELEYIEEKDVLFKFLYLLKKLNKSDVVVFHKVFSPLSWVLMAFCLLIRIDYCVHLHGAFMPNAMRKSYYKKNIIRKIFLNYLISKSSCLFLLNTEEKKILNIKVKRCEVIPNGVDDTTYFLIEGHKENYISFLSRYDYFGKGIDVLLDSIGEIKNFLTEKKVKIRMHGSFPTSLDRELIFKHVKKLNLEEIVFIGGAIYGNDKYEFLANSRLMLLPSRSEGMPMVVLEALSVDTYCLVSPHCNVEEILSSCGGGDVSELTSAEFSKSIKRKVVSCRDIRTREYIFDNYSWGSISDKYINIYRSL</sequence>
<organism evidence="3 4">
    <name type="scientific">Vibrio celticus</name>
    <dbReference type="NCBI Taxonomy" id="446372"/>
    <lineage>
        <taxon>Bacteria</taxon>
        <taxon>Pseudomonadati</taxon>
        <taxon>Pseudomonadota</taxon>
        <taxon>Gammaproteobacteria</taxon>
        <taxon>Vibrionales</taxon>
        <taxon>Vibrionaceae</taxon>
        <taxon>Vibrio</taxon>
    </lineage>
</organism>
<dbReference type="InterPro" id="IPR001296">
    <property type="entry name" value="Glyco_trans_1"/>
</dbReference>
<proteinExistence type="predicted"/>
<protein>
    <submittedName>
        <fullName evidence="3">Glycosyl transferases group 1</fullName>
    </submittedName>
</protein>
<dbReference type="EMBL" id="FLQZ01000006">
    <property type="protein sequence ID" value="SBT11699.1"/>
    <property type="molecule type" value="Genomic_DNA"/>
</dbReference>